<feature type="compositionally biased region" description="Basic and acidic residues" evidence="1">
    <location>
        <begin position="89"/>
        <end position="98"/>
    </location>
</feature>
<feature type="region of interest" description="Disordered" evidence="1">
    <location>
        <begin position="21"/>
        <end position="54"/>
    </location>
</feature>
<organism evidence="2 3">
    <name type="scientific">Paraphaeosphaeria minitans</name>
    <dbReference type="NCBI Taxonomy" id="565426"/>
    <lineage>
        <taxon>Eukaryota</taxon>
        <taxon>Fungi</taxon>
        <taxon>Dikarya</taxon>
        <taxon>Ascomycota</taxon>
        <taxon>Pezizomycotina</taxon>
        <taxon>Dothideomycetes</taxon>
        <taxon>Pleosporomycetidae</taxon>
        <taxon>Pleosporales</taxon>
        <taxon>Massarineae</taxon>
        <taxon>Didymosphaeriaceae</taxon>
        <taxon>Paraphaeosphaeria</taxon>
    </lineage>
</organism>
<dbReference type="EMBL" id="WJXW01000017">
    <property type="protein sequence ID" value="KAF9729094.1"/>
    <property type="molecule type" value="Genomic_DNA"/>
</dbReference>
<protein>
    <submittedName>
        <fullName evidence="2">Uncharacterized protein</fullName>
    </submittedName>
</protein>
<name>A0A9P6G7D4_9PLEO</name>
<dbReference type="AlphaFoldDB" id="A0A9P6G7D4"/>
<evidence type="ECO:0000313" key="3">
    <source>
        <dbReference type="Proteomes" id="UP000756921"/>
    </source>
</evidence>
<dbReference type="Proteomes" id="UP000756921">
    <property type="component" value="Unassembled WGS sequence"/>
</dbReference>
<proteinExistence type="predicted"/>
<accession>A0A9P6G7D4</accession>
<comment type="caution">
    <text evidence="2">The sequence shown here is derived from an EMBL/GenBank/DDBJ whole genome shotgun (WGS) entry which is preliminary data.</text>
</comment>
<gene>
    <name evidence="2" type="ORF">PMIN01_12784</name>
</gene>
<evidence type="ECO:0000313" key="2">
    <source>
        <dbReference type="EMBL" id="KAF9729094.1"/>
    </source>
</evidence>
<feature type="compositionally biased region" description="Polar residues" evidence="1">
    <location>
        <begin position="29"/>
        <end position="40"/>
    </location>
</feature>
<keyword evidence="3" id="KW-1185">Reference proteome</keyword>
<reference evidence="2" key="1">
    <citation type="journal article" date="2020" name="Mol. Plant Microbe Interact.">
        <title>Genome Sequence of the Biocontrol Agent Coniothyrium minitans strain Conio (IMI 134523).</title>
        <authorList>
            <person name="Patel D."/>
            <person name="Shittu T.A."/>
            <person name="Baroncelli R."/>
            <person name="Muthumeenakshi S."/>
            <person name="Osborne T.H."/>
            <person name="Janganan T.K."/>
            <person name="Sreenivasaprasad S."/>
        </authorList>
    </citation>
    <scope>NUCLEOTIDE SEQUENCE</scope>
    <source>
        <strain evidence="2">Conio</strain>
    </source>
</reference>
<feature type="region of interest" description="Disordered" evidence="1">
    <location>
        <begin position="190"/>
        <end position="223"/>
    </location>
</feature>
<dbReference type="OrthoDB" id="3910171at2759"/>
<feature type="region of interest" description="Disordered" evidence="1">
    <location>
        <begin position="79"/>
        <end position="106"/>
    </location>
</feature>
<sequence>MAFLFRDFSFDAPSRLPDHHHLHHHHTESATLSVSPTSTLPMLFPARPPTPPPSSCDINDLAQALTRQHLRLVVDPNFRASNEPLTPPSDHDTFEKHMPPPPQLSLSTARMNAATLRMRRQANVRMQSSLAHVKDISSLVEKMIKVDQCNVCEPKSKPSPSPAVDDDEGVHMDYTPTAKEQIRSMLPLYRAGDRLDGSTRVSKKPRVRKSTGSISRFASKHSR</sequence>
<evidence type="ECO:0000256" key="1">
    <source>
        <dbReference type="SAM" id="MobiDB-lite"/>
    </source>
</evidence>